<evidence type="ECO:0000256" key="8">
    <source>
        <dbReference type="SAM" id="MobiDB-lite"/>
    </source>
</evidence>
<comment type="subcellular location">
    <subcellularLocation>
        <location evidence="1">Nucleus</location>
    </subcellularLocation>
</comment>
<protein>
    <recommendedName>
        <fullName evidence="7">DNA excision repair protein ERCC-1</fullName>
    </recommendedName>
</protein>
<feature type="compositionally biased region" description="Low complexity" evidence="8">
    <location>
        <begin position="1"/>
        <end position="19"/>
    </location>
</feature>
<evidence type="ECO:0000256" key="5">
    <source>
        <dbReference type="ARBA" id="ARBA00023204"/>
    </source>
</evidence>
<name>A0A9Q3FNN6_9BASI</name>
<evidence type="ECO:0000256" key="2">
    <source>
        <dbReference type="ARBA" id="ARBA00008283"/>
    </source>
</evidence>
<dbReference type="EMBL" id="AVOT02048789">
    <property type="protein sequence ID" value="MBW0543975.1"/>
    <property type="molecule type" value="Genomic_DNA"/>
</dbReference>
<dbReference type="GO" id="GO:0070914">
    <property type="term" value="P:UV-damage excision repair"/>
    <property type="evidence" value="ECO:0007669"/>
    <property type="project" value="TreeGrafter"/>
</dbReference>
<dbReference type="GO" id="GO:0006289">
    <property type="term" value="P:nucleotide-excision repair"/>
    <property type="evidence" value="ECO:0007669"/>
    <property type="project" value="UniProtKB-ARBA"/>
</dbReference>
<dbReference type="FunFam" id="3.40.50.10130:FF:000001">
    <property type="entry name" value="DNA excision repair protein ERCC-1"/>
    <property type="match status" value="1"/>
</dbReference>
<evidence type="ECO:0000256" key="7">
    <source>
        <dbReference type="ARBA" id="ARBA00071993"/>
    </source>
</evidence>
<organism evidence="10 11">
    <name type="scientific">Austropuccinia psidii MF-1</name>
    <dbReference type="NCBI Taxonomy" id="1389203"/>
    <lineage>
        <taxon>Eukaryota</taxon>
        <taxon>Fungi</taxon>
        <taxon>Dikarya</taxon>
        <taxon>Basidiomycota</taxon>
        <taxon>Pucciniomycotina</taxon>
        <taxon>Pucciniomycetes</taxon>
        <taxon>Pucciniales</taxon>
        <taxon>Sphaerophragmiaceae</taxon>
        <taxon>Austropuccinia</taxon>
    </lineage>
</organism>
<evidence type="ECO:0000313" key="10">
    <source>
        <dbReference type="EMBL" id="MBW0543975.1"/>
    </source>
</evidence>
<dbReference type="InterPro" id="IPR011335">
    <property type="entry name" value="Restrct_endonuc-II-like"/>
</dbReference>
<keyword evidence="4" id="KW-0238">DNA-binding</keyword>
<dbReference type="GO" id="GO:0003697">
    <property type="term" value="F:single-stranded DNA binding"/>
    <property type="evidence" value="ECO:0007669"/>
    <property type="project" value="TreeGrafter"/>
</dbReference>
<reference evidence="10" key="1">
    <citation type="submission" date="2021-03" db="EMBL/GenBank/DDBJ databases">
        <title>Draft genome sequence of rust myrtle Austropuccinia psidii MF-1, a brazilian biotype.</title>
        <authorList>
            <person name="Quecine M.C."/>
            <person name="Pachon D.M.R."/>
            <person name="Bonatelli M.L."/>
            <person name="Correr F.H."/>
            <person name="Franceschini L.M."/>
            <person name="Leite T.F."/>
            <person name="Margarido G.R.A."/>
            <person name="Almeida C.A."/>
            <person name="Ferrarezi J.A."/>
            <person name="Labate C.A."/>
        </authorList>
    </citation>
    <scope>NUCLEOTIDE SEQUENCE</scope>
    <source>
        <strain evidence="10">MF-1</strain>
    </source>
</reference>
<dbReference type="FunFam" id="1.10.150.20:FF:000017">
    <property type="entry name" value="DNA excision repair protein ERCC-1"/>
    <property type="match status" value="1"/>
</dbReference>
<dbReference type="PANTHER" id="PTHR12749:SF0">
    <property type="entry name" value="DNA EXCISION REPAIR PROTEIN ERCC-1"/>
    <property type="match status" value="1"/>
</dbReference>
<evidence type="ECO:0000313" key="11">
    <source>
        <dbReference type="Proteomes" id="UP000765509"/>
    </source>
</evidence>
<dbReference type="InterPro" id="IPR047260">
    <property type="entry name" value="ERCC1-like_central_dom"/>
</dbReference>
<dbReference type="GO" id="GO:0006302">
    <property type="term" value="P:double-strand break repair"/>
    <property type="evidence" value="ECO:0007669"/>
    <property type="project" value="UniProtKB-ARBA"/>
</dbReference>
<evidence type="ECO:0000256" key="4">
    <source>
        <dbReference type="ARBA" id="ARBA00023125"/>
    </source>
</evidence>
<evidence type="ECO:0000256" key="1">
    <source>
        <dbReference type="ARBA" id="ARBA00004123"/>
    </source>
</evidence>
<dbReference type="SUPFAM" id="SSF52980">
    <property type="entry name" value="Restriction endonuclease-like"/>
    <property type="match status" value="1"/>
</dbReference>
<sequence length="253" mass="28569">MAKNSTGASTSSSSKSLPSDPINVRLSNPNNIIVNKCQKGNPVLNLIQSTPWEFGEILSDYQLGQTTGALFLSLKYHKLHPEYLHSRIFKLGKSYDSRILLILCDVEDHEFSIREITKICVINELTLIVAWSNSELSRYLQLYKSFEKRPPDLIKEKIEDDYISKLTNVLTTIKGVNKTDVMTLASNFGSFRQIVESSPAELSMCPGLGEKKVKRLLEAFNYDFITRPSNTIQSSLQEHQNIVQNSPNPTNLE</sequence>
<dbReference type="PANTHER" id="PTHR12749">
    <property type="entry name" value="EXCISION REPAIR CROSS-COMPLEMENTING 1 ERCC1"/>
    <property type="match status" value="1"/>
</dbReference>
<dbReference type="SUPFAM" id="SSF47781">
    <property type="entry name" value="RuvA domain 2-like"/>
    <property type="match status" value="1"/>
</dbReference>
<evidence type="ECO:0000259" key="9">
    <source>
        <dbReference type="Pfam" id="PF03834"/>
    </source>
</evidence>
<gene>
    <name evidence="10" type="ORF">O181_083690</name>
</gene>
<dbReference type="InterPro" id="IPR010994">
    <property type="entry name" value="RuvA_2-like"/>
</dbReference>
<dbReference type="OrthoDB" id="10262814at2759"/>
<feature type="domain" description="ERCC1-like central" evidence="9">
    <location>
        <begin position="31"/>
        <end position="144"/>
    </location>
</feature>
<dbReference type="NCBIfam" id="TIGR00597">
    <property type="entry name" value="rad10"/>
    <property type="match status" value="1"/>
</dbReference>
<proteinExistence type="inferred from homology"/>
<keyword evidence="6" id="KW-0539">Nucleus</keyword>
<dbReference type="Pfam" id="PF14520">
    <property type="entry name" value="HHH_5"/>
    <property type="match status" value="1"/>
</dbReference>
<keyword evidence="11" id="KW-1185">Reference proteome</keyword>
<dbReference type="Pfam" id="PF03834">
    <property type="entry name" value="Rad10"/>
    <property type="match status" value="1"/>
</dbReference>
<feature type="region of interest" description="Disordered" evidence="8">
    <location>
        <begin position="1"/>
        <end position="22"/>
    </location>
</feature>
<dbReference type="Proteomes" id="UP000765509">
    <property type="component" value="Unassembled WGS sequence"/>
</dbReference>
<dbReference type="GO" id="GO:0070522">
    <property type="term" value="C:ERCC4-ERCC1 complex"/>
    <property type="evidence" value="ECO:0007669"/>
    <property type="project" value="TreeGrafter"/>
</dbReference>
<dbReference type="GO" id="GO:0006312">
    <property type="term" value="P:mitotic recombination"/>
    <property type="evidence" value="ECO:0007669"/>
    <property type="project" value="TreeGrafter"/>
</dbReference>
<dbReference type="AlphaFoldDB" id="A0A9Q3FNN6"/>
<evidence type="ECO:0000256" key="6">
    <source>
        <dbReference type="ARBA" id="ARBA00023242"/>
    </source>
</evidence>
<comment type="caution">
    <text evidence="10">The sequence shown here is derived from an EMBL/GenBank/DDBJ whole genome shotgun (WGS) entry which is preliminary data.</text>
</comment>
<dbReference type="Gene3D" id="3.40.50.10130">
    <property type="match status" value="1"/>
</dbReference>
<dbReference type="Gene3D" id="1.10.150.20">
    <property type="entry name" value="5' to 3' exonuclease, C-terminal subdomain"/>
    <property type="match status" value="1"/>
</dbReference>
<keyword evidence="3" id="KW-0227">DNA damage</keyword>
<comment type="similarity">
    <text evidence="2">Belongs to the ERCC1/RAD10/SWI10 family.</text>
</comment>
<evidence type="ECO:0000256" key="3">
    <source>
        <dbReference type="ARBA" id="ARBA00022763"/>
    </source>
</evidence>
<dbReference type="CDD" id="cd22325">
    <property type="entry name" value="ERCC1_C-like"/>
    <property type="match status" value="1"/>
</dbReference>
<dbReference type="GO" id="GO:0003684">
    <property type="term" value="F:damaged DNA binding"/>
    <property type="evidence" value="ECO:0007669"/>
    <property type="project" value="InterPro"/>
</dbReference>
<accession>A0A9Q3FNN6</accession>
<dbReference type="GO" id="GO:0000110">
    <property type="term" value="C:nucleotide-excision repair factor 1 complex"/>
    <property type="evidence" value="ECO:0007669"/>
    <property type="project" value="TreeGrafter"/>
</dbReference>
<dbReference type="InterPro" id="IPR004579">
    <property type="entry name" value="ERCC1/RAD10/SWI10"/>
</dbReference>
<keyword evidence="5" id="KW-0234">DNA repair</keyword>